<gene>
    <name evidence="2" type="ORF">RCL2_000122700</name>
    <name evidence="1" type="ORF">RclHR1_00450019</name>
</gene>
<dbReference type="SUPFAM" id="SSF56399">
    <property type="entry name" value="ADP-ribosylation"/>
    <property type="match status" value="1"/>
</dbReference>
<dbReference type="AlphaFoldDB" id="A0A2Z6RJ00"/>
<proteinExistence type="predicted"/>
<dbReference type="EMBL" id="BLAL01000009">
    <property type="protein sequence ID" value="GES73708.1"/>
    <property type="molecule type" value="Genomic_DNA"/>
</dbReference>
<organism evidence="1 3">
    <name type="scientific">Rhizophagus clarus</name>
    <dbReference type="NCBI Taxonomy" id="94130"/>
    <lineage>
        <taxon>Eukaryota</taxon>
        <taxon>Fungi</taxon>
        <taxon>Fungi incertae sedis</taxon>
        <taxon>Mucoromycota</taxon>
        <taxon>Glomeromycotina</taxon>
        <taxon>Glomeromycetes</taxon>
        <taxon>Glomerales</taxon>
        <taxon>Glomeraceae</taxon>
        <taxon>Rhizophagus</taxon>
    </lineage>
</organism>
<evidence type="ECO:0000313" key="2">
    <source>
        <dbReference type="EMBL" id="GES73708.1"/>
    </source>
</evidence>
<dbReference type="Proteomes" id="UP000615446">
    <property type="component" value="Unassembled WGS sequence"/>
</dbReference>
<keyword evidence="3" id="KW-1185">Reference proteome</keyword>
<evidence type="ECO:0000313" key="1">
    <source>
        <dbReference type="EMBL" id="GBC02184.1"/>
    </source>
</evidence>
<evidence type="ECO:0008006" key="4">
    <source>
        <dbReference type="Google" id="ProtNLM"/>
    </source>
</evidence>
<dbReference type="EMBL" id="BEXD01003815">
    <property type="protein sequence ID" value="GBC02184.1"/>
    <property type="molecule type" value="Genomic_DNA"/>
</dbReference>
<reference evidence="2" key="2">
    <citation type="submission" date="2019-10" db="EMBL/GenBank/DDBJ databases">
        <title>Conservation and host-specific expression of non-tandemly repeated heterogenous ribosome RNA gene in arbuscular mycorrhizal fungi.</title>
        <authorList>
            <person name="Maeda T."/>
            <person name="Kobayashi Y."/>
            <person name="Nakagawa T."/>
            <person name="Ezawa T."/>
            <person name="Yamaguchi K."/>
            <person name="Bino T."/>
            <person name="Nishimoto Y."/>
            <person name="Shigenobu S."/>
            <person name="Kawaguchi M."/>
        </authorList>
    </citation>
    <scope>NUCLEOTIDE SEQUENCE</scope>
    <source>
        <strain evidence="2">HR1</strain>
    </source>
</reference>
<sequence>MCSLTPLSTTDPEYQNIISHFDLTPSSYVIHSILKIQMEWTFTNRFDNVVMWPWKKPDTFQLFHGTKHACDVWELNNSNKLCDNTQCGVCGILKFGNLLKMAKPNFAGQYLWFSPRASYVHKYTGPLKPHDNGFRAMFVMNVVFGMHYLKSIITDCEENVLPKYLIIYKENFENIENKEEIL</sequence>
<dbReference type="OrthoDB" id="9514740at2759"/>
<evidence type="ECO:0000313" key="3">
    <source>
        <dbReference type="Proteomes" id="UP000247702"/>
    </source>
</evidence>
<comment type="caution">
    <text evidence="1">The sequence shown here is derived from an EMBL/GenBank/DDBJ whole genome shotgun (WGS) entry which is preliminary data.</text>
</comment>
<dbReference type="Gene3D" id="3.90.228.10">
    <property type="match status" value="1"/>
</dbReference>
<accession>A0A2Z6RJ00</accession>
<reference evidence="1 3" key="1">
    <citation type="submission" date="2017-11" db="EMBL/GenBank/DDBJ databases">
        <title>The genome of Rhizophagus clarus HR1 reveals common genetic basis of auxotrophy among arbuscular mycorrhizal fungi.</title>
        <authorList>
            <person name="Kobayashi Y."/>
        </authorList>
    </citation>
    <scope>NUCLEOTIDE SEQUENCE [LARGE SCALE GENOMIC DNA]</scope>
    <source>
        <strain evidence="1 3">HR1</strain>
    </source>
</reference>
<dbReference type="Proteomes" id="UP000247702">
    <property type="component" value="Unassembled WGS sequence"/>
</dbReference>
<name>A0A2Z6RJ00_9GLOM</name>
<protein>
    <recommendedName>
        <fullName evidence="4">PARP catalytic domain-containing protein</fullName>
    </recommendedName>
</protein>